<accession>A0AAN6ZFM0</accession>
<dbReference type="Proteomes" id="UP001304895">
    <property type="component" value="Unassembled WGS sequence"/>
</dbReference>
<sequence>MQLRSSGYAKLLLAVGSLGGLMGVLGIPRKDPASSSTELNQSDQPSRRITTLANNNPFFTLMRETVYFVVYPTVHRIHSFIGCGAFLTAQLRPPSKSDPAIINVLLPSTFRFGLRVLPGPFPQSPQLACENQPFVEFRRHGAWLPEARRLGASAGREAIKMTMAFSGGSKNYSARACFYRPETRLLKLFRVLRDPKGCVLSTA</sequence>
<keyword evidence="2" id="KW-1185">Reference proteome</keyword>
<comment type="caution">
    <text evidence="1">The sequence shown here is derived from an EMBL/GenBank/DDBJ whole genome shotgun (WGS) entry which is preliminary data.</text>
</comment>
<dbReference type="EMBL" id="MU853405">
    <property type="protein sequence ID" value="KAK4135714.1"/>
    <property type="molecule type" value="Genomic_DNA"/>
</dbReference>
<organism evidence="1 2">
    <name type="scientific">Trichocladium antarcticum</name>
    <dbReference type="NCBI Taxonomy" id="1450529"/>
    <lineage>
        <taxon>Eukaryota</taxon>
        <taxon>Fungi</taxon>
        <taxon>Dikarya</taxon>
        <taxon>Ascomycota</taxon>
        <taxon>Pezizomycotina</taxon>
        <taxon>Sordariomycetes</taxon>
        <taxon>Sordariomycetidae</taxon>
        <taxon>Sordariales</taxon>
        <taxon>Chaetomiaceae</taxon>
        <taxon>Trichocladium</taxon>
    </lineage>
</organism>
<evidence type="ECO:0000313" key="2">
    <source>
        <dbReference type="Proteomes" id="UP001304895"/>
    </source>
</evidence>
<protein>
    <submittedName>
        <fullName evidence="1">Uncharacterized protein</fullName>
    </submittedName>
</protein>
<reference evidence="1" key="2">
    <citation type="submission" date="2023-05" db="EMBL/GenBank/DDBJ databases">
        <authorList>
            <consortium name="Lawrence Berkeley National Laboratory"/>
            <person name="Steindorff A."/>
            <person name="Hensen N."/>
            <person name="Bonometti L."/>
            <person name="Westerberg I."/>
            <person name="Brannstrom I.O."/>
            <person name="Guillou S."/>
            <person name="Cros-Aarteil S."/>
            <person name="Calhoun S."/>
            <person name="Haridas S."/>
            <person name="Kuo A."/>
            <person name="Mondo S."/>
            <person name="Pangilinan J."/>
            <person name="Riley R."/>
            <person name="Labutti K."/>
            <person name="Andreopoulos B."/>
            <person name="Lipzen A."/>
            <person name="Chen C."/>
            <person name="Yanf M."/>
            <person name="Daum C."/>
            <person name="Ng V."/>
            <person name="Clum A."/>
            <person name="Ohm R."/>
            <person name="Martin F."/>
            <person name="Silar P."/>
            <person name="Natvig D."/>
            <person name="Lalanne C."/>
            <person name="Gautier V."/>
            <person name="Ament-Velasquez S.L."/>
            <person name="Kruys A."/>
            <person name="Hutchinson M.I."/>
            <person name="Powell A.J."/>
            <person name="Barry K."/>
            <person name="Miller A.N."/>
            <person name="Grigoriev I.V."/>
            <person name="Debuchy R."/>
            <person name="Gladieux P."/>
            <person name="Thoren M.H."/>
            <person name="Johannesson H."/>
        </authorList>
    </citation>
    <scope>NUCLEOTIDE SEQUENCE</scope>
    <source>
        <strain evidence="1">CBS 123565</strain>
    </source>
</reference>
<proteinExistence type="predicted"/>
<gene>
    <name evidence="1" type="ORF">BT67DRAFT_258612</name>
</gene>
<name>A0AAN6ZFM0_9PEZI</name>
<reference evidence="1" key="1">
    <citation type="journal article" date="2023" name="Mol. Phylogenet. Evol.">
        <title>Genome-scale phylogeny and comparative genomics of the fungal order Sordariales.</title>
        <authorList>
            <person name="Hensen N."/>
            <person name="Bonometti L."/>
            <person name="Westerberg I."/>
            <person name="Brannstrom I.O."/>
            <person name="Guillou S."/>
            <person name="Cros-Aarteil S."/>
            <person name="Calhoun S."/>
            <person name="Haridas S."/>
            <person name="Kuo A."/>
            <person name="Mondo S."/>
            <person name="Pangilinan J."/>
            <person name="Riley R."/>
            <person name="LaButti K."/>
            <person name="Andreopoulos B."/>
            <person name="Lipzen A."/>
            <person name="Chen C."/>
            <person name="Yan M."/>
            <person name="Daum C."/>
            <person name="Ng V."/>
            <person name="Clum A."/>
            <person name="Steindorff A."/>
            <person name="Ohm R.A."/>
            <person name="Martin F."/>
            <person name="Silar P."/>
            <person name="Natvig D.O."/>
            <person name="Lalanne C."/>
            <person name="Gautier V."/>
            <person name="Ament-Velasquez S.L."/>
            <person name="Kruys A."/>
            <person name="Hutchinson M.I."/>
            <person name="Powell A.J."/>
            <person name="Barry K."/>
            <person name="Miller A.N."/>
            <person name="Grigoriev I.V."/>
            <person name="Debuchy R."/>
            <person name="Gladieux P."/>
            <person name="Hiltunen Thoren M."/>
            <person name="Johannesson H."/>
        </authorList>
    </citation>
    <scope>NUCLEOTIDE SEQUENCE</scope>
    <source>
        <strain evidence="1">CBS 123565</strain>
    </source>
</reference>
<dbReference type="AlphaFoldDB" id="A0AAN6ZFM0"/>
<evidence type="ECO:0000313" key="1">
    <source>
        <dbReference type="EMBL" id="KAK4135714.1"/>
    </source>
</evidence>